<dbReference type="EMBL" id="OOIL02001788">
    <property type="protein sequence ID" value="VFQ78240.1"/>
    <property type="molecule type" value="Genomic_DNA"/>
</dbReference>
<feature type="coiled-coil region" evidence="1">
    <location>
        <begin position="358"/>
        <end position="417"/>
    </location>
</feature>
<evidence type="ECO:0000256" key="2">
    <source>
        <dbReference type="SAM" id="MobiDB-lite"/>
    </source>
</evidence>
<feature type="compositionally biased region" description="Basic and acidic residues" evidence="2">
    <location>
        <begin position="841"/>
        <end position="851"/>
    </location>
</feature>
<feature type="coiled-coil region" evidence="1">
    <location>
        <begin position="1"/>
        <end position="56"/>
    </location>
</feature>
<proteinExistence type="predicted"/>
<sequence>MEKICEELDEVKVEIEKLREECQAKTELCGSLRKGQDDLAAKLQEARLEIERQAEEMCVKSKEIFEVRQLYEGIKSKLQEKESFLQNLNSAHQKMRVDYCEKIVELEGENKKLVLALDEAMAKIHDLEKKTCASDKEINVLKESLSVRKVKSVEAPLNLQASRELKEANEIIHKLEEDNRISQEQLKWKNEQFTHLEDAHRRLRDDFRASEAEWGKEKSELLEEISSLQTSLASHIRISKDLETQLRMCNQALAHEESRRKVLEVEVSDLRSQCDGILLEHQETKAQLENLTLKRDDEIGELRNLLRTKEILFKEMKCRTSLLEQENLDLHASVKELQHTELSDAAARSSTKKLQTRLKSLEKLHNECSLQYKQKEAKFSSDIEKLTGDMKECVSELNVKKSQIENLEKDLEDCHSSMYVQNEYISILLLVLKSEFHYAATGKHLSSTGMAESELHSTEKDKKVILLKEQLESMETAHFAVSDDLKEKSEETMVLKAEVQRLKEKMEESSKYKLWFNGQMQQTEISLQEKERACEALEKATFDLAKRTSELRESELEAEKWKSAAEFLKKDLENNKLASEKESKRLLGILKEQDSKASDMQQKISELESMAKSRADAVEKLKKGNDQLKQDLANSELKSENAKSDALLAFEKEKQKLLLILEVRDKQIHNLTEQAKGLKKNLAVAETVITQKDELINETLQKAESSKTTEIESKNKVIAELEAKVSSLLQVLESQEKSLLNLKEKDEELEAMLEGSKMELEGLKSQFGLERMKLELKNEELESEKSDLVNQIMNQSHNLEAFLLQMDGMYTRIGESLEDVELQEKLQKMLKRCEDEDGVETDDRSAGDNHTNRAVKSTFLPTQKWHGQRSDERIPLKERNY</sequence>
<evidence type="ECO:0000313" key="4">
    <source>
        <dbReference type="Proteomes" id="UP000595140"/>
    </source>
</evidence>
<feature type="coiled-coil region" evidence="1">
    <location>
        <begin position="103"/>
        <end position="130"/>
    </location>
</feature>
<evidence type="ECO:0000256" key="1">
    <source>
        <dbReference type="SAM" id="Coils"/>
    </source>
</evidence>
<dbReference type="OrthoDB" id="685795at2759"/>
<dbReference type="Proteomes" id="UP000595140">
    <property type="component" value="Unassembled WGS sequence"/>
</dbReference>
<dbReference type="PANTHER" id="PTHR45287:SF3">
    <property type="entry name" value="PROTEIN, PUTATIVE-RELATED"/>
    <property type="match status" value="1"/>
</dbReference>
<dbReference type="AlphaFoldDB" id="A0A484LP15"/>
<feature type="compositionally biased region" description="Polar residues" evidence="2">
    <location>
        <begin position="852"/>
        <end position="861"/>
    </location>
</feature>
<protein>
    <submittedName>
        <fullName evidence="3">Uncharacterized protein</fullName>
    </submittedName>
</protein>
<reference evidence="3 4" key="1">
    <citation type="submission" date="2018-04" db="EMBL/GenBank/DDBJ databases">
        <authorList>
            <person name="Vogel A."/>
        </authorList>
    </citation>
    <scope>NUCLEOTIDE SEQUENCE [LARGE SCALE GENOMIC DNA]</scope>
</reference>
<feature type="region of interest" description="Disordered" evidence="2">
    <location>
        <begin position="833"/>
        <end position="881"/>
    </location>
</feature>
<feature type="coiled-coil region" evidence="1">
    <location>
        <begin position="485"/>
        <end position="798"/>
    </location>
</feature>
<accession>A0A484LP15</accession>
<keyword evidence="1" id="KW-0175">Coiled coil</keyword>
<feature type="coiled-coil region" evidence="1">
    <location>
        <begin position="253"/>
        <end position="308"/>
    </location>
</feature>
<gene>
    <name evidence="3" type="ORF">CCAM_LOCUS20016</name>
</gene>
<evidence type="ECO:0000313" key="3">
    <source>
        <dbReference type="EMBL" id="VFQ78240.1"/>
    </source>
</evidence>
<dbReference type="InterPro" id="IPR040262">
    <property type="entry name" value="At4g38062-like"/>
</dbReference>
<keyword evidence="4" id="KW-1185">Reference proteome</keyword>
<feature type="compositionally biased region" description="Basic and acidic residues" evidence="2">
    <location>
        <begin position="868"/>
        <end position="881"/>
    </location>
</feature>
<organism evidence="3 4">
    <name type="scientific">Cuscuta campestris</name>
    <dbReference type="NCBI Taxonomy" id="132261"/>
    <lineage>
        <taxon>Eukaryota</taxon>
        <taxon>Viridiplantae</taxon>
        <taxon>Streptophyta</taxon>
        <taxon>Embryophyta</taxon>
        <taxon>Tracheophyta</taxon>
        <taxon>Spermatophyta</taxon>
        <taxon>Magnoliopsida</taxon>
        <taxon>eudicotyledons</taxon>
        <taxon>Gunneridae</taxon>
        <taxon>Pentapetalae</taxon>
        <taxon>asterids</taxon>
        <taxon>lamiids</taxon>
        <taxon>Solanales</taxon>
        <taxon>Convolvulaceae</taxon>
        <taxon>Cuscuteae</taxon>
        <taxon>Cuscuta</taxon>
        <taxon>Cuscuta subgen. Grammica</taxon>
        <taxon>Cuscuta sect. Cleistogrammica</taxon>
    </lineage>
</organism>
<dbReference type="PANTHER" id="PTHR45287">
    <property type="entry name" value="OS03G0691500 PROTEIN"/>
    <property type="match status" value="1"/>
</dbReference>
<name>A0A484LP15_9ASTE</name>
<feature type="coiled-coil region" evidence="1">
    <location>
        <begin position="158"/>
        <end position="192"/>
    </location>
</feature>